<evidence type="ECO:0000256" key="1">
    <source>
        <dbReference type="ARBA" id="ARBA00004651"/>
    </source>
</evidence>
<dbReference type="AlphaFoldDB" id="A0A7R8X2I7"/>
<gene>
    <name evidence="8" type="ORF">CTOB1V02_LOCUS17130</name>
</gene>
<evidence type="ECO:0000256" key="7">
    <source>
        <dbReference type="ARBA" id="ARBA00023136"/>
    </source>
</evidence>
<evidence type="ECO:0000256" key="6">
    <source>
        <dbReference type="ARBA" id="ARBA00022989"/>
    </source>
</evidence>
<sequence>MAVVLLLVLVLPVVWLQRRHSRLVTVWGGFSTKWYGELLQNEQILSAAALSVKIAAVNACLAMVLGTLAGFAL</sequence>
<dbReference type="GO" id="GO:0005886">
    <property type="term" value="C:plasma membrane"/>
    <property type="evidence" value="ECO:0007669"/>
    <property type="project" value="UniProtKB-SubCell"/>
</dbReference>
<dbReference type="PANTHER" id="PTHR43848">
    <property type="entry name" value="PUTRESCINE TRANSPORT SYSTEM PERMEASE PROTEIN POTI"/>
    <property type="match status" value="1"/>
</dbReference>
<keyword evidence="3" id="KW-0813">Transport</keyword>
<comment type="similarity">
    <text evidence="2">Belongs to the binding-protein-dependent transport system permease family. CysTW subfamily.</text>
</comment>
<keyword evidence="6" id="KW-1133">Transmembrane helix</keyword>
<dbReference type="Gene3D" id="1.10.3720.10">
    <property type="entry name" value="MetI-like"/>
    <property type="match status" value="1"/>
</dbReference>
<dbReference type="SUPFAM" id="SSF161098">
    <property type="entry name" value="MetI-like"/>
    <property type="match status" value="1"/>
</dbReference>
<keyword evidence="4" id="KW-1003">Cell membrane</keyword>
<dbReference type="InterPro" id="IPR035906">
    <property type="entry name" value="MetI-like_sf"/>
</dbReference>
<dbReference type="InterPro" id="IPR051789">
    <property type="entry name" value="Bact_Polyamine_Transport"/>
</dbReference>
<evidence type="ECO:0000313" key="8">
    <source>
        <dbReference type="EMBL" id="CAD7239315.1"/>
    </source>
</evidence>
<evidence type="ECO:0000256" key="3">
    <source>
        <dbReference type="ARBA" id="ARBA00022448"/>
    </source>
</evidence>
<keyword evidence="5" id="KW-0812">Transmembrane</keyword>
<reference evidence="8" key="1">
    <citation type="submission" date="2020-11" db="EMBL/GenBank/DDBJ databases">
        <authorList>
            <person name="Tran Van P."/>
        </authorList>
    </citation>
    <scope>NUCLEOTIDE SEQUENCE</scope>
</reference>
<dbReference type="EMBL" id="OB721950">
    <property type="protein sequence ID" value="CAD7239315.1"/>
    <property type="molecule type" value="Genomic_DNA"/>
</dbReference>
<protein>
    <submittedName>
        <fullName evidence="8">Uncharacterized protein</fullName>
    </submittedName>
</protein>
<evidence type="ECO:0000256" key="5">
    <source>
        <dbReference type="ARBA" id="ARBA00022692"/>
    </source>
</evidence>
<proteinExistence type="inferred from homology"/>
<feature type="non-terminal residue" evidence="8">
    <location>
        <position position="73"/>
    </location>
</feature>
<evidence type="ECO:0000256" key="4">
    <source>
        <dbReference type="ARBA" id="ARBA00022475"/>
    </source>
</evidence>
<dbReference type="PANTHER" id="PTHR43848:SF2">
    <property type="entry name" value="PUTRESCINE TRANSPORT SYSTEM PERMEASE PROTEIN POTI"/>
    <property type="match status" value="1"/>
</dbReference>
<name>A0A7R8X2I7_9CRUS</name>
<comment type="subcellular location">
    <subcellularLocation>
        <location evidence="1">Cell membrane</location>
        <topology evidence="1">Multi-pass membrane protein</topology>
    </subcellularLocation>
</comment>
<keyword evidence="7" id="KW-0472">Membrane</keyword>
<organism evidence="8">
    <name type="scientific">Cyprideis torosa</name>
    <dbReference type="NCBI Taxonomy" id="163714"/>
    <lineage>
        <taxon>Eukaryota</taxon>
        <taxon>Metazoa</taxon>
        <taxon>Ecdysozoa</taxon>
        <taxon>Arthropoda</taxon>
        <taxon>Crustacea</taxon>
        <taxon>Oligostraca</taxon>
        <taxon>Ostracoda</taxon>
        <taxon>Podocopa</taxon>
        <taxon>Podocopida</taxon>
        <taxon>Cytherocopina</taxon>
        <taxon>Cytheroidea</taxon>
        <taxon>Cytherideidae</taxon>
        <taxon>Cyprideis</taxon>
    </lineage>
</organism>
<accession>A0A7R8X2I7</accession>
<evidence type="ECO:0000256" key="2">
    <source>
        <dbReference type="ARBA" id="ARBA00007069"/>
    </source>
</evidence>